<keyword evidence="2" id="KW-0614">Plasmid</keyword>
<evidence type="ECO:0000256" key="1">
    <source>
        <dbReference type="SAM" id="Phobius"/>
    </source>
</evidence>
<proteinExistence type="predicted"/>
<dbReference type="Proteomes" id="UP000503440">
    <property type="component" value="Plasmid pB18-3"/>
</dbReference>
<dbReference type="AlphaFoldDB" id="A0A6C0Y799"/>
<gene>
    <name evidence="2" type="ORF">FSC09_17330</name>
</gene>
<reference evidence="2 3" key="1">
    <citation type="submission" date="2019-09" db="EMBL/GenBank/DDBJ databases">
        <title>Non-baumannii Acinetobacter spp. carrying blaNDM-1 isolated in China.</title>
        <authorList>
            <person name="Cui C."/>
            <person name="Chen C."/>
            <person name="Sun J."/>
            <person name="Liu Y."/>
        </authorList>
    </citation>
    <scope>NUCLEOTIDE SEQUENCE [LARGE SCALE GENOMIC DNA]</scope>
    <source>
        <strain evidence="2 3">B18</strain>
        <plasmid evidence="3">pb18-3</plasmid>
    </source>
</reference>
<name>A0A6C0Y799_9GAMM</name>
<dbReference type="RefSeq" id="WP_163146680.1">
    <property type="nucleotide sequence ID" value="NZ_CP044458.1"/>
</dbReference>
<feature type="transmembrane region" description="Helical" evidence="1">
    <location>
        <begin position="16"/>
        <end position="36"/>
    </location>
</feature>
<sequence>MYEGFIKNLESEKRHFKGCAIVALSLMLFMGVSSFMEYAHKEHASMQFIAILSLVFLVIFIALIININKRIDKAKQEAMAKPWIEWHNS</sequence>
<keyword evidence="1" id="KW-0812">Transmembrane</keyword>
<organism evidence="2 3">
    <name type="scientific">Acinetobacter indicus</name>
    <dbReference type="NCBI Taxonomy" id="756892"/>
    <lineage>
        <taxon>Bacteria</taxon>
        <taxon>Pseudomonadati</taxon>
        <taxon>Pseudomonadota</taxon>
        <taxon>Gammaproteobacteria</taxon>
        <taxon>Moraxellales</taxon>
        <taxon>Moraxellaceae</taxon>
        <taxon>Acinetobacter</taxon>
    </lineage>
</organism>
<geneLocation type="plasmid" evidence="3">
    <name>pb18-3</name>
</geneLocation>
<evidence type="ECO:0000313" key="3">
    <source>
        <dbReference type="Proteomes" id="UP000503440"/>
    </source>
</evidence>
<keyword evidence="1" id="KW-1133">Transmembrane helix</keyword>
<protein>
    <submittedName>
        <fullName evidence="2">Uncharacterized protein</fullName>
    </submittedName>
</protein>
<feature type="transmembrane region" description="Helical" evidence="1">
    <location>
        <begin position="48"/>
        <end position="67"/>
    </location>
</feature>
<accession>A0A6C0Y799</accession>
<keyword evidence="1" id="KW-0472">Membrane</keyword>
<dbReference type="EMBL" id="CP044458">
    <property type="protein sequence ID" value="QIC72121.1"/>
    <property type="molecule type" value="Genomic_DNA"/>
</dbReference>
<evidence type="ECO:0000313" key="2">
    <source>
        <dbReference type="EMBL" id="QIC72121.1"/>
    </source>
</evidence>